<evidence type="ECO:0000256" key="1">
    <source>
        <dbReference type="SAM" id="MobiDB-lite"/>
    </source>
</evidence>
<protein>
    <submittedName>
        <fullName evidence="3">DNA damage-inducible protein D</fullName>
    </submittedName>
</protein>
<organism evidence="3 4">
    <name type="scientific">Ktedonobacter robiniae</name>
    <dbReference type="NCBI Taxonomy" id="2778365"/>
    <lineage>
        <taxon>Bacteria</taxon>
        <taxon>Bacillati</taxon>
        <taxon>Chloroflexota</taxon>
        <taxon>Ktedonobacteria</taxon>
        <taxon>Ktedonobacterales</taxon>
        <taxon>Ktedonobacteraceae</taxon>
        <taxon>Ktedonobacter</taxon>
    </lineage>
</organism>
<keyword evidence="4" id="KW-1185">Reference proteome</keyword>
<gene>
    <name evidence="3" type="primary">dinD</name>
    <name evidence="3" type="ORF">KSB_90510</name>
</gene>
<dbReference type="EMBL" id="BNJG01000005">
    <property type="protein sequence ID" value="GHO60576.1"/>
    <property type="molecule type" value="Genomic_DNA"/>
</dbReference>
<evidence type="ECO:0000313" key="4">
    <source>
        <dbReference type="Proteomes" id="UP000654345"/>
    </source>
</evidence>
<dbReference type="Proteomes" id="UP000654345">
    <property type="component" value="Unassembled WGS sequence"/>
</dbReference>
<dbReference type="InterPro" id="IPR003497">
    <property type="entry name" value="BRO_N_domain"/>
</dbReference>
<accession>A0ABQ3V5T4</accession>
<evidence type="ECO:0000259" key="2">
    <source>
        <dbReference type="Pfam" id="PF02498"/>
    </source>
</evidence>
<reference evidence="3 4" key="1">
    <citation type="journal article" date="2021" name="Int. J. Syst. Evol. Microbiol.">
        <title>Reticulibacter mediterranei gen. nov., sp. nov., within the new family Reticulibacteraceae fam. nov., and Ktedonospora formicarum gen. nov., sp. nov., Ktedonobacter robiniae sp. nov., Dictyobacter formicarum sp. nov. and Dictyobacter arantiisoli sp. nov., belonging to the class Ktedonobacteria.</title>
        <authorList>
            <person name="Yabe S."/>
            <person name="Zheng Y."/>
            <person name="Wang C.M."/>
            <person name="Sakai Y."/>
            <person name="Abe K."/>
            <person name="Yokota A."/>
            <person name="Donadio S."/>
            <person name="Cavaletti L."/>
            <person name="Monciardini P."/>
        </authorList>
    </citation>
    <scope>NUCLEOTIDE SEQUENCE [LARGE SCALE GENOMIC DNA]</scope>
    <source>
        <strain evidence="3 4">SOSP1-30</strain>
    </source>
</reference>
<proteinExistence type="predicted"/>
<name>A0ABQ3V5T4_9CHLR</name>
<dbReference type="Pfam" id="PF02498">
    <property type="entry name" value="Bro-N"/>
    <property type="match status" value="1"/>
</dbReference>
<feature type="region of interest" description="Disordered" evidence="1">
    <location>
        <begin position="239"/>
        <end position="277"/>
    </location>
</feature>
<sequence>MATPDFDSIRQENVHNEPYWSARDLAPLLGYKKWQRFEDAIKRAMDSCRTNGNAVERHFTPAEKPTVGGHGAVQNAKDWLLSKYGCWLIAMNGDVRKPEIAAAQAYFLVSTAENEMHKQRIHQEQRLTLREKVSEGNKSLFEAAGLSGVQSPNFGIFEDAGILGQYTLTTAELEEKRQIPSGELYNTMPPHELAGNLLRITQTDYNLRTKAIRDEEEAIAEHYSNGKQVRAAMIAMSGEKPEDIPPAPSIKKLVEERRKKTKKRIQSRPEDNQGTLF</sequence>
<evidence type="ECO:0000313" key="3">
    <source>
        <dbReference type="EMBL" id="GHO60576.1"/>
    </source>
</evidence>
<comment type="caution">
    <text evidence="3">The sequence shown here is derived from an EMBL/GenBank/DDBJ whole genome shotgun (WGS) entry which is preliminary data.</text>
</comment>
<feature type="domain" description="Bro-N" evidence="2">
    <location>
        <begin position="10"/>
        <end position="103"/>
    </location>
</feature>